<gene>
    <name evidence="1" type="ORF">PR048_025303</name>
</gene>
<evidence type="ECO:0000313" key="1">
    <source>
        <dbReference type="EMBL" id="KAJ8874454.1"/>
    </source>
</evidence>
<dbReference type="Proteomes" id="UP001159363">
    <property type="component" value="Chromosome 9"/>
</dbReference>
<organism evidence="1 2">
    <name type="scientific">Dryococelus australis</name>
    <dbReference type="NCBI Taxonomy" id="614101"/>
    <lineage>
        <taxon>Eukaryota</taxon>
        <taxon>Metazoa</taxon>
        <taxon>Ecdysozoa</taxon>
        <taxon>Arthropoda</taxon>
        <taxon>Hexapoda</taxon>
        <taxon>Insecta</taxon>
        <taxon>Pterygota</taxon>
        <taxon>Neoptera</taxon>
        <taxon>Polyneoptera</taxon>
        <taxon>Phasmatodea</taxon>
        <taxon>Verophasmatodea</taxon>
        <taxon>Anareolatae</taxon>
        <taxon>Phasmatidae</taxon>
        <taxon>Eurycanthinae</taxon>
        <taxon>Dryococelus</taxon>
    </lineage>
</organism>
<proteinExistence type="predicted"/>
<evidence type="ECO:0000313" key="2">
    <source>
        <dbReference type="Proteomes" id="UP001159363"/>
    </source>
</evidence>
<name>A0ABQ9GR36_9NEOP</name>
<accession>A0ABQ9GR36</accession>
<protein>
    <submittedName>
        <fullName evidence="1">Uncharacterized protein</fullName>
    </submittedName>
</protein>
<comment type="caution">
    <text evidence="1">The sequence shown here is derived from an EMBL/GenBank/DDBJ whole genome shotgun (WGS) entry which is preliminary data.</text>
</comment>
<sequence length="305" mass="34389">MQVRTGSSWSRSPLLHDITNPYLLNSVQVRHNPDLLSPLAYFELHIGPYAFRDLNESSYATRHTNTHTRQPVVAENILPTITRNGPHFHHRIFTPPTSCSGKGYSPHVDGRPRARRGEARRRPHIFMYLLCIILLASHEGEPGSIPGRVTPGFSQLGIMLDDAAGRRVFSGIFRFPCPFIPVLLHPHLASPSSALKTSMLRAAKSLHSLSHARLPPRRTGFNSRRVTGFLQVRIVPDDAVGRRVFSGISCFPRPLIPVPLHIHFNHPHRLSRPDCYKPPKSLQFSCVFLVFILPCDDKIEVLLTR</sequence>
<dbReference type="EMBL" id="JARBHB010000010">
    <property type="protein sequence ID" value="KAJ8874454.1"/>
    <property type="molecule type" value="Genomic_DNA"/>
</dbReference>
<reference evidence="1 2" key="1">
    <citation type="submission" date="2023-02" db="EMBL/GenBank/DDBJ databases">
        <title>LHISI_Scaffold_Assembly.</title>
        <authorList>
            <person name="Stuart O.P."/>
            <person name="Cleave R."/>
            <person name="Magrath M.J.L."/>
            <person name="Mikheyev A.S."/>
        </authorList>
    </citation>
    <scope>NUCLEOTIDE SEQUENCE [LARGE SCALE GENOMIC DNA]</scope>
    <source>
        <strain evidence="1">Daus_M_001</strain>
        <tissue evidence="1">Leg muscle</tissue>
    </source>
</reference>
<keyword evidence="2" id="KW-1185">Reference proteome</keyword>